<dbReference type="Proteomes" id="UP001221757">
    <property type="component" value="Unassembled WGS sequence"/>
</dbReference>
<feature type="compositionally biased region" description="Basic and acidic residues" evidence="1">
    <location>
        <begin position="13"/>
        <end position="45"/>
    </location>
</feature>
<sequence>MAKVPLSRPVSRMHIERDGRTRRREPGKCSGERGAWRNEAPREDGAYPETGSPRARTSTPSTGDRERRLRALCDARVSYSAPPCSAPACTSSARRQMSGRERTQLYLHAAQKRLVLVKGARQRRPGCTGEWIGREKGESIYVGGGSEWGE</sequence>
<accession>A0AAD7D9H3</accession>
<dbReference type="EMBL" id="JARKIE010000096">
    <property type="protein sequence ID" value="KAJ7686359.1"/>
    <property type="molecule type" value="Genomic_DNA"/>
</dbReference>
<name>A0AAD7D9H3_MYCRO</name>
<reference evidence="2" key="1">
    <citation type="submission" date="2023-03" db="EMBL/GenBank/DDBJ databases">
        <title>Massive genome expansion in bonnet fungi (Mycena s.s.) driven by repeated elements and novel gene families across ecological guilds.</title>
        <authorList>
            <consortium name="Lawrence Berkeley National Laboratory"/>
            <person name="Harder C.B."/>
            <person name="Miyauchi S."/>
            <person name="Viragh M."/>
            <person name="Kuo A."/>
            <person name="Thoen E."/>
            <person name="Andreopoulos B."/>
            <person name="Lu D."/>
            <person name="Skrede I."/>
            <person name="Drula E."/>
            <person name="Henrissat B."/>
            <person name="Morin E."/>
            <person name="Kohler A."/>
            <person name="Barry K."/>
            <person name="LaButti K."/>
            <person name="Morin E."/>
            <person name="Salamov A."/>
            <person name="Lipzen A."/>
            <person name="Mereny Z."/>
            <person name="Hegedus B."/>
            <person name="Baldrian P."/>
            <person name="Stursova M."/>
            <person name="Weitz H."/>
            <person name="Taylor A."/>
            <person name="Grigoriev I.V."/>
            <person name="Nagy L.G."/>
            <person name="Martin F."/>
            <person name="Kauserud H."/>
        </authorList>
    </citation>
    <scope>NUCLEOTIDE SEQUENCE</scope>
    <source>
        <strain evidence="2">CBHHK067</strain>
    </source>
</reference>
<feature type="region of interest" description="Disordered" evidence="1">
    <location>
        <begin position="1"/>
        <end position="66"/>
    </location>
</feature>
<evidence type="ECO:0000256" key="1">
    <source>
        <dbReference type="SAM" id="MobiDB-lite"/>
    </source>
</evidence>
<dbReference type="AlphaFoldDB" id="A0AAD7D9H3"/>
<gene>
    <name evidence="2" type="ORF">B0H17DRAFT_716510</name>
</gene>
<protein>
    <submittedName>
        <fullName evidence="2">Uncharacterized protein</fullName>
    </submittedName>
</protein>
<proteinExistence type="predicted"/>
<organism evidence="2 3">
    <name type="scientific">Mycena rosella</name>
    <name type="common">Pink bonnet</name>
    <name type="synonym">Agaricus rosellus</name>
    <dbReference type="NCBI Taxonomy" id="1033263"/>
    <lineage>
        <taxon>Eukaryota</taxon>
        <taxon>Fungi</taxon>
        <taxon>Dikarya</taxon>
        <taxon>Basidiomycota</taxon>
        <taxon>Agaricomycotina</taxon>
        <taxon>Agaricomycetes</taxon>
        <taxon>Agaricomycetidae</taxon>
        <taxon>Agaricales</taxon>
        <taxon>Marasmiineae</taxon>
        <taxon>Mycenaceae</taxon>
        <taxon>Mycena</taxon>
    </lineage>
</organism>
<evidence type="ECO:0000313" key="2">
    <source>
        <dbReference type="EMBL" id="KAJ7686359.1"/>
    </source>
</evidence>
<comment type="caution">
    <text evidence="2">The sequence shown here is derived from an EMBL/GenBank/DDBJ whole genome shotgun (WGS) entry which is preliminary data.</text>
</comment>
<evidence type="ECO:0000313" key="3">
    <source>
        <dbReference type="Proteomes" id="UP001221757"/>
    </source>
</evidence>
<keyword evidence="3" id="KW-1185">Reference proteome</keyword>